<keyword evidence="5" id="KW-0408">Iron</keyword>
<sequence>MSLDLDNRQRAMLQEMGIALFTAPATRTPPAAPAPALAHAPAAAPAAAPRPAPQPAPEVAAPAPAPPPAPPPAPAPEPEPEPARTPATAASALPPVLLAPPVAPYAQGSAGTGPGSGWLVILECADPADPLAGDAGLLLDNMLRAAGLHRQGGTQLAALVRGAADGGVSAAPLAESLAALRPPMVLLLGLGAARAVLGSPLPLARLRAGAHQLPDGTPALVSYDPAYLLRAPQAKAAAWADLCRALARVRHGLR</sequence>
<dbReference type="PANTHER" id="PTHR33693:SF1">
    <property type="entry name" value="TYPE-4 URACIL-DNA GLYCOSYLASE"/>
    <property type="match status" value="1"/>
</dbReference>
<proteinExistence type="predicted"/>
<keyword evidence="4" id="KW-0378">Hydrolase</keyword>
<evidence type="ECO:0000256" key="5">
    <source>
        <dbReference type="ARBA" id="ARBA00023004"/>
    </source>
</evidence>
<dbReference type="RefSeq" id="WP_106845306.1">
    <property type="nucleotide sequence ID" value="NZ_CP027792.1"/>
</dbReference>
<keyword evidence="7" id="KW-0234">DNA repair</keyword>
<evidence type="ECO:0000256" key="8">
    <source>
        <dbReference type="SAM" id="MobiDB-lite"/>
    </source>
</evidence>
<dbReference type="InterPro" id="IPR005122">
    <property type="entry name" value="Uracil-DNA_glycosylase-like"/>
</dbReference>
<dbReference type="GO" id="GO:0051539">
    <property type="term" value="F:4 iron, 4 sulfur cluster binding"/>
    <property type="evidence" value="ECO:0007669"/>
    <property type="project" value="UniProtKB-KW"/>
</dbReference>
<evidence type="ECO:0000256" key="1">
    <source>
        <dbReference type="ARBA" id="ARBA00022485"/>
    </source>
</evidence>
<keyword evidence="2" id="KW-0479">Metal-binding</keyword>
<accession>A0A2P1NI48</accession>
<gene>
    <name evidence="10" type="ORF">C7H73_03010</name>
</gene>
<dbReference type="Proteomes" id="UP000241829">
    <property type="component" value="Chromosome"/>
</dbReference>
<keyword evidence="3" id="KW-0227">DNA damage</keyword>
<evidence type="ECO:0000259" key="9">
    <source>
        <dbReference type="Pfam" id="PF03167"/>
    </source>
</evidence>
<evidence type="ECO:0000256" key="7">
    <source>
        <dbReference type="ARBA" id="ARBA00023204"/>
    </source>
</evidence>
<dbReference type="AlphaFoldDB" id="A0A2P1NI48"/>
<dbReference type="KEGG" id="melm:C7H73_03010"/>
<feature type="region of interest" description="Disordered" evidence="8">
    <location>
        <begin position="24"/>
        <end position="87"/>
    </location>
</feature>
<evidence type="ECO:0000313" key="11">
    <source>
        <dbReference type="Proteomes" id="UP000241829"/>
    </source>
</evidence>
<dbReference type="GO" id="GO:0046872">
    <property type="term" value="F:metal ion binding"/>
    <property type="evidence" value="ECO:0007669"/>
    <property type="project" value="UniProtKB-KW"/>
</dbReference>
<dbReference type="Pfam" id="PF03167">
    <property type="entry name" value="UDG"/>
    <property type="match status" value="1"/>
</dbReference>
<evidence type="ECO:0000313" key="10">
    <source>
        <dbReference type="EMBL" id="AVP56748.1"/>
    </source>
</evidence>
<evidence type="ECO:0000256" key="2">
    <source>
        <dbReference type="ARBA" id="ARBA00022723"/>
    </source>
</evidence>
<protein>
    <recommendedName>
        <fullName evidence="9">Uracil-DNA glycosylase-like domain-containing protein</fullName>
    </recommendedName>
</protein>
<reference evidence="11" key="1">
    <citation type="submission" date="2018-03" db="EMBL/GenBank/DDBJ databases">
        <title>Genome sequencing of Melaminivora sp. strain SC2-7.</title>
        <authorList>
            <person name="Kim S.-J."/>
            <person name="Heo J."/>
            <person name="Ahn J.-H."/>
            <person name="Kwon S.-W."/>
        </authorList>
    </citation>
    <scope>NUCLEOTIDE SEQUENCE [LARGE SCALE GENOMIC DNA]</scope>
    <source>
        <strain evidence="11">SC2-7</strain>
    </source>
</reference>
<feature type="domain" description="Uracil-DNA glycosylase-like" evidence="9">
    <location>
        <begin position="130"/>
        <end position="242"/>
    </location>
</feature>
<dbReference type="EMBL" id="CP027792">
    <property type="protein sequence ID" value="AVP56748.1"/>
    <property type="molecule type" value="Genomic_DNA"/>
</dbReference>
<keyword evidence="11" id="KW-1185">Reference proteome</keyword>
<evidence type="ECO:0000256" key="3">
    <source>
        <dbReference type="ARBA" id="ARBA00022763"/>
    </source>
</evidence>
<keyword evidence="6" id="KW-0411">Iron-sulfur</keyword>
<organism evidence="10 11">
    <name type="scientific">Pulveribacter suum</name>
    <dbReference type="NCBI Taxonomy" id="2116657"/>
    <lineage>
        <taxon>Bacteria</taxon>
        <taxon>Pseudomonadati</taxon>
        <taxon>Pseudomonadota</taxon>
        <taxon>Betaproteobacteria</taxon>
        <taxon>Burkholderiales</taxon>
        <taxon>Comamonadaceae</taxon>
        <taxon>Pulveribacter</taxon>
    </lineage>
</organism>
<feature type="compositionally biased region" description="Pro residues" evidence="8">
    <location>
        <begin position="63"/>
        <end position="77"/>
    </location>
</feature>
<dbReference type="Gene3D" id="3.40.470.10">
    <property type="entry name" value="Uracil-DNA glycosylase-like domain"/>
    <property type="match status" value="1"/>
</dbReference>
<dbReference type="InterPro" id="IPR036895">
    <property type="entry name" value="Uracil-DNA_glycosylase-like_sf"/>
</dbReference>
<name>A0A2P1NI48_9BURK</name>
<evidence type="ECO:0000256" key="6">
    <source>
        <dbReference type="ARBA" id="ARBA00023014"/>
    </source>
</evidence>
<dbReference type="SUPFAM" id="SSF52141">
    <property type="entry name" value="Uracil-DNA glycosylase-like"/>
    <property type="match status" value="1"/>
</dbReference>
<dbReference type="GO" id="GO:0097506">
    <property type="term" value="F:deaminated base DNA N-glycosylase activity"/>
    <property type="evidence" value="ECO:0007669"/>
    <property type="project" value="UniProtKB-ARBA"/>
</dbReference>
<dbReference type="InterPro" id="IPR051536">
    <property type="entry name" value="UDG_Type-4/5"/>
</dbReference>
<evidence type="ECO:0000256" key="4">
    <source>
        <dbReference type="ARBA" id="ARBA00022801"/>
    </source>
</evidence>
<keyword evidence="1" id="KW-0004">4Fe-4S</keyword>
<dbReference type="OrthoDB" id="5290748at2"/>
<feature type="compositionally biased region" description="Low complexity" evidence="8">
    <location>
        <begin position="24"/>
        <end position="47"/>
    </location>
</feature>
<dbReference type="PANTHER" id="PTHR33693">
    <property type="entry name" value="TYPE-5 URACIL-DNA GLYCOSYLASE"/>
    <property type="match status" value="1"/>
</dbReference>
<dbReference type="GO" id="GO:0006281">
    <property type="term" value="P:DNA repair"/>
    <property type="evidence" value="ECO:0007669"/>
    <property type="project" value="UniProtKB-KW"/>
</dbReference>